<evidence type="ECO:0008006" key="3">
    <source>
        <dbReference type="Google" id="ProtNLM"/>
    </source>
</evidence>
<dbReference type="EMBL" id="MT142482">
    <property type="protein sequence ID" value="QJA82202.1"/>
    <property type="molecule type" value="Genomic_DNA"/>
</dbReference>
<evidence type="ECO:0000313" key="1">
    <source>
        <dbReference type="EMBL" id="QJA62077.1"/>
    </source>
</evidence>
<gene>
    <name evidence="2" type="ORF">MM415A00435_0016</name>
    <name evidence="1" type="ORF">MM415B00827_0023</name>
</gene>
<sequence length="149" mass="16594">MTLLDTNSVIRKYLTTASAETNPLIALVGGIANPRIYCPRLPENTILPAVGFFTRGGTSTPYIPDIPTPSVQFDCWAKDSATEKGSVVARNVYRKLYDALQGIQNIKVSIGGVDYYILSAREEVQGQDLVDNEIQNYFRVLTFFEIKVR</sequence>
<protein>
    <recommendedName>
        <fullName evidence="3">Tail protein</fullName>
    </recommendedName>
</protein>
<evidence type="ECO:0000313" key="2">
    <source>
        <dbReference type="EMBL" id="QJA82202.1"/>
    </source>
</evidence>
<organism evidence="1">
    <name type="scientific">viral metagenome</name>
    <dbReference type="NCBI Taxonomy" id="1070528"/>
    <lineage>
        <taxon>unclassified sequences</taxon>
        <taxon>metagenomes</taxon>
        <taxon>organismal metagenomes</taxon>
    </lineage>
</organism>
<accession>A0A6M3IYI2</accession>
<dbReference type="AlphaFoldDB" id="A0A6M3IYI2"/>
<reference evidence="1" key="1">
    <citation type="submission" date="2020-03" db="EMBL/GenBank/DDBJ databases">
        <title>The deep terrestrial virosphere.</title>
        <authorList>
            <person name="Holmfeldt K."/>
            <person name="Nilsson E."/>
            <person name="Simone D."/>
            <person name="Lopez-Fernandez M."/>
            <person name="Wu X."/>
            <person name="de Brujin I."/>
            <person name="Lundin D."/>
            <person name="Andersson A."/>
            <person name="Bertilsson S."/>
            <person name="Dopson M."/>
        </authorList>
    </citation>
    <scope>NUCLEOTIDE SEQUENCE</scope>
    <source>
        <strain evidence="2">MM415A00435</strain>
        <strain evidence="1">MM415B00827</strain>
    </source>
</reference>
<name>A0A6M3IYI2_9ZZZZ</name>
<dbReference type="EMBL" id="MT141461">
    <property type="protein sequence ID" value="QJA62077.1"/>
    <property type="molecule type" value="Genomic_DNA"/>
</dbReference>
<proteinExistence type="predicted"/>